<protein>
    <submittedName>
        <fullName evidence="1">DUF2846 domain-containing protein</fullName>
    </submittedName>
</protein>
<reference evidence="1 2" key="1">
    <citation type="submission" date="2021-10" db="EMBL/GenBank/DDBJ databases">
        <title>Draft genome of Aestuariibacter halophilus JC2043.</title>
        <authorList>
            <person name="Emsley S.A."/>
            <person name="Pfannmuller K.M."/>
            <person name="Ushijima B."/>
            <person name="Saw J.H."/>
            <person name="Videau P."/>
        </authorList>
    </citation>
    <scope>NUCLEOTIDE SEQUENCE [LARGE SCALE GENOMIC DNA]</scope>
    <source>
        <strain evidence="1 2">JC2043</strain>
    </source>
</reference>
<evidence type="ECO:0000313" key="1">
    <source>
        <dbReference type="EMBL" id="MCC2616867.1"/>
    </source>
</evidence>
<gene>
    <name evidence="1" type="ORF">LJ739_11495</name>
</gene>
<accession>A0ABS8G8G2</accession>
<dbReference type="Proteomes" id="UP001520878">
    <property type="component" value="Unassembled WGS sequence"/>
</dbReference>
<organism evidence="1 2">
    <name type="scientific">Fluctibacter halophilus</name>
    <dbReference type="NCBI Taxonomy" id="226011"/>
    <lineage>
        <taxon>Bacteria</taxon>
        <taxon>Pseudomonadati</taxon>
        <taxon>Pseudomonadota</taxon>
        <taxon>Gammaproteobacteria</taxon>
        <taxon>Alteromonadales</taxon>
        <taxon>Alteromonadaceae</taxon>
        <taxon>Fluctibacter</taxon>
    </lineage>
</organism>
<sequence>MRLSLLLIIFLTGCVNTPNNSPTYSQAEVGVPDSEKAVLVLYRKMVPPLIYTVSSTINGEKFANLPNNAFSWTFLPAGNHEVKISWPFLALTPGKTINLDVEAGKYYFVEFGGNTEFSGVGAVVFNTHDISINDYKQGIQAVTSCCGYVPSSL</sequence>
<dbReference type="EMBL" id="JAJEWP010000002">
    <property type="protein sequence ID" value="MCC2616867.1"/>
    <property type="molecule type" value="Genomic_DNA"/>
</dbReference>
<evidence type="ECO:0000313" key="2">
    <source>
        <dbReference type="Proteomes" id="UP001520878"/>
    </source>
</evidence>
<name>A0ABS8G8G2_9ALTE</name>
<proteinExistence type="predicted"/>
<comment type="caution">
    <text evidence="1">The sequence shown here is derived from an EMBL/GenBank/DDBJ whole genome shotgun (WGS) entry which is preliminary data.</text>
</comment>
<keyword evidence="2" id="KW-1185">Reference proteome</keyword>
<dbReference type="RefSeq" id="WP_229160633.1">
    <property type="nucleotide sequence ID" value="NZ_JAJEWP010000002.1"/>
</dbReference>